<dbReference type="InterPro" id="IPR013154">
    <property type="entry name" value="ADH-like_N"/>
</dbReference>
<proteinExistence type="inferred from homology"/>
<evidence type="ECO:0000256" key="5">
    <source>
        <dbReference type="ARBA" id="ARBA00023002"/>
    </source>
</evidence>
<dbReference type="Gene3D" id="3.90.180.10">
    <property type="entry name" value="Medium-chain alcohol dehydrogenases, catalytic domain"/>
    <property type="match status" value="1"/>
</dbReference>
<dbReference type="FunFam" id="3.40.50.720:FF:000039">
    <property type="entry name" value="Alcohol dehydrogenase AdhP"/>
    <property type="match status" value="1"/>
</dbReference>
<keyword evidence="9" id="KW-1185">Reference proteome</keyword>
<dbReference type="InterPro" id="IPR020843">
    <property type="entry name" value="ER"/>
</dbReference>
<dbReference type="EMBL" id="MU004243">
    <property type="protein sequence ID" value="KAF2664303.1"/>
    <property type="molecule type" value="Genomic_DNA"/>
</dbReference>
<dbReference type="SUPFAM" id="SSF51735">
    <property type="entry name" value="NAD(P)-binding Rossmann-fold domains"/>
    <property type="match status" value="1"/>
</dbReference>
<keyword evidence="4" id="KW-0862">Zinc</keyword>
<dbReference type="SUPFAM" id="SSF50129">
    <property type="entry name" value="GroES-like"/>
    <property type="match status" value="1"/>
</dbReference>
<evidence type="ECO:0000256" key="2">
    <source>
        <dbReference type="ARBA" id="ARBA00008072"/>
    </source>
</evidence>
<evidence type="ECO:0000256" key="1">
    <source>
        <dbReference type="ARBA" id="ARBA00001947"/>
    </source>
</evidence>
<evidence type="ECO:0000313" key="8">
    <source>
        <dbReference type="EMBL" id="KAF2664303.1"/>
    </source>
</evidence>
<dbReference type="Proteomes" id="UP000799302">
    <property type="component" value="Unassembled WGS sequence"/>
</dbReference>
<dbReference type="PANTHER" id="PTHR42940">
    <property type="entry name" value="ALCOHOL DEHYDROGENASE 1-RELATED"/>
    <property type="match status" value="1"/>
</dbReference>
<reference evidence="8" key="1">
    <citation type="journal article" date="2020" name="Stud. Mycol.">
        <title>101 Dothideomycetes genomes: a test case for predicting lifestyles and emergence of pathogens.</title>
        <authorList>
            <person name="Haridas S."/>
            <person name="Albert R."/>
            <person name="Binder M."/>
            <person name="Bloem J."/>
            <person name="Labutti K."/>
            <person name="Salamov A."/>
            <person name="Andreopoulos B."/>
            <person name="Baker S."/>
            <person name="Barry K."/>
            <person name="Bills G."/>
            <person name="Bluhm B."/>
            <person name="Cannon C."/>
            <person name="Castanera R."/>
            <person name="Culley D."/>
            <person name="Daum C."/>
            <person name="Ezra D."/>
            <person name="Gonzalez J."/>
            <person name="Henrissat B."/>
            <person name="Kuo A."/>
            <person name="Liang C."/>
            <person name="Lipzen A."/>
            <person name="Lutzoni F."/>
            <person name="Magnuson J."/>
            <person name="Mondo S."/>
            <person name="Nolan M."/>
            <person name="Ohm R."/>
            <person name="Pangilinan J."/>
            <person name="Park H.-J."/>
            <person name="Ramirez L."/>
            <person name="Alfaro M."/>
            <person name="Sun H."/>
            <person name="Tritt A."/>
            <person name="Yoshinaga Y."/>
            <person name="Zwiers L.-H."/>
            <person name="Turgeon B."/>
            <person name="Goodwin S."/>
            <person name="Spatafora J."/>
            <person name="Crous P."/>
            <person name="Grigoriev I."/>
        </authorList>
    </citation>
    <scope>NUCLEOTIDE SEQUENCE</scope>
    <source>
        <strain evidence="8">CBS 115976</strain>
    </source>
</reference>
<dbReference type="InterPro" id="IPR011032">
    <property type="entry name" value="GroES-like_sf"/>
</dbReference>
<dbReference type="SMART" id="SM00829">
    <property type="entry name" value="PKS_ER"/>
    <property type="match status" value="1"/>
</dbReference>
<accession>A0A6A6TZ74</accession>
<dbReference type="Gene3D" id="3.40.50.720">
    <property type="entry name" value="NAD(P)-binding Rossmann-like Domain"/>
    <property type="match status" value="1"/>
</dbReference>
<dbReference type="GO" id="GO:0018455">
    <property type="term" value="F:alcohol dehydrogenase [NAD(P)+] activity"/>
    <property type="evidence" value="ECO:0007669"/>
    <property type="project" value="UniProtKB-ARBA"/>
</dbReference>
<keyword evidence="5" id="KW-0560">Oxidoreductase</keyword>
<dbReference type="Pfam" id="PF00107">
    <property type="entry name" value="ADH_zinc_N"/>
    <property type="match status" value="1"/>
</dbReference>
<dbReference type="AlphaFoldDB" id="A0A6A6TZ74"/>
<evidence type="ECO:0000259" key="7">
    <source>
        <dbReference type="SMART" id="SM00829"/>
    </source>
</evidence>
<evidence type="ECO:0000256" key="4">
    <source>
        <dbReference type="ARBA" id="ARBA00022833"/>
    </source>
</evidence>
<dbReference type="InterPro" id="IPR013149">
    <property type="entry name" value="ADH-like_C"/>
</dbReference>
<evidence type="ECO:0000256" key="3">
    <source>
        <dbReference type="ARBA" id="ARBA00022723"/>
    </source>
</evidence>
<keyword evidence="3" id="KW-0479">Metal-binding</keyword>
<protein>
    <submittedName>
        <fullName evidence="8">Alcohol dehydrogenase</fullName>
    </submittedName>
</protein>
<gene>
    <name evidence="8" type="ORF">BT63DRAFT_483728</name>
</gene>
<sequence>MRAAQWDKAHQKVVVHDIPIPEPGPGQVLMKVVGASLCHSDLMQNLRPDGLFTLGHEGVGIIDKIHPSAEGKGFKVGDKVGALYFNGNCYKCDGCKIHQLHCSADWKLMGMSADGFFGEYTLVDWQNLAHLPDSIQLNKYSPIFCAGITAYHAVDSCELKEGDWFAVVGCGGLGQLAAQYAKAMGFKVVGIDINDATLDVFKKQGGDAVFNSRSNANYVEELKKLTGGGAHAVAVFSDANAAYASAPSVLRVGGLLMCVGLPKDPISIPVIDLCCGTIRVKGESTSIPSRMQKAVDFTIKHNILPEVEFRKLDEISDMIAEMQAGKATKRMVVAFE</sequence>
<dbReference type="PANTHER" id="PTHR42940:SF8">
    <property type="entry name" value="VACUOLAR PROTEIN SORTING-ASSOCIATED PROTEIN 11"/>
    <property type="match status" value="1"/>
</dbReference>
<comment type="similarity">
    <text evidence="2">Belongs to the zinc-containing alcohol dehydrogenase family.</text>
</comment>
<evidence type="ECO:0000256" key="6">
    <source>
        <dbReference type="ARBA" id="ARBA00023027"/>
    </source>
</evidence>
<dbReference type="InterPro" id="IPR036291">
    <property type="entry name" value="NAD(P)-bd_dom_sf"/>
</dbReference>
<organism evidence="8 9">
    <name type="scientific">Microthyrium microscopicum</name>
    <dbReference type="NCBI Taxonomy" id="703497"/>
    <lineage>
        <taxon>Eukaryota</taxon>
        <taxon>Fungi</taxon>
        <taxon>Dikarya</taxon>
        <taxon>Ascomycota</taxon>
        <taxon>Pezizomycotina</taxon>
        <taxon>Dothideomycetes</taxon>
        <taxon>Dothideomycetes incertae sedis</taxon>
        <taxon>Microthyriales</taxon>
        <taxon>Microthyriaceae</taxon>
        <taxon>Microthyrium</taxon>
    </lineage>
</organism>
<dbReference type="OrthoDB" id="1879366at2759"/>
<name>A0A6A6TZ74_9PEZI</name>
<dbReference type="Pfam" id="PF08240">
    <property type="entry name" value="ADH_N"/>
    <property type="match status" value="1"/>
</dbReference>
<evidence type="ECO:0000313" key="9">
    <source>
        <dbReference type="Proteomes" id="UP000799302"/>
    </source>
</evidence>
<comment type="cofactor">
    <cofactor evidence="1">
        <name>Zn(2+)</name>
        <dbReference type="ChEBI" id="CHEBI:29105"/>
    </cofactor>
</comment>
<dbReference type="GO" id="GO:0046872">
    <property type="term" value="F:metal ion binding"/>
    <property type="evidence" value="ECO:0007669"/>
    <property type="project" value="UniProtKB-KW"/>
</dbReference>
<keyword evidence="6" id="KW-0520">NAD</keyword>
<feature type="domain" description="Enoyl reductase (ER)" evidence="7">
    <location>
        <begin position="8"/>
        <end position="333"/>
    </location>
</feature>